<feature type="domain" description="DUF3739" evidence="1">
    <location>
        <begin position="1409"/>
        <end position="1518"/>
    </location>
</feature>
<keyword evidence="3" id="KW-1185">Reference proteome</keyword>
<reference evidence="2 3" key="2">
    <citation type="journal article" date="2016" name="Microb. Ecol.">
        <title>Genome Characteristics of a Novel Type I Methanotroph (Sn10-6) Isolated from a Flooded Indian Rice Field.</title>
        <authorList>
            <person name="Rahalkar M.C."/>
            <person name="Pandit P.S."/>
            <person name="Dhakephalkar P.K."/>
            <person name="Pore S."/>
            <person name="Arora P."/>
            <person name="Kapse N."/>
        </authorList>
    </citation>
    <scope>NUCLEOTIDE SEQUENCE [LARGE SCALE GENOMIC DNA]</scope>
    <source>
        <strain evidence="2 3">Sn10-6</strain>
    </source>
</reference>
<dbReference type="EMBL" id="LAJX01000106">
    <property type="protein sequence ID" value="KJV06496.1"/>
    <property type="molecule type" value="Genomic_DNA"/>
</dbReference>
<dbReference type="OrthoDB" id="218680at2"/>
<protein>
    <recommendedName>
        <fullName evidence="1">DUF3739 domain-containing protein</fullName>
    </recommendedName>
</protein>
<name>A0A0F3IIC4_9GAMM</name>
<dbReference type="Proteomes" id="UP000033684">
    <property type="component" value="Unassembled WGS sequence"/>
</dbReference>
<dbReference type="InterPro" id="IPR021026">
    <property type="entry name" value="Filamn_hemagglutn_DUF3739"/>
</dbReference>
<dbReference type="Pfam" id="PF12545">
    <property type="entry name" value="DUF3739"/>
    <property type="match status" value="1"/>
</dbReference>
<organism evidence="2 3">
    <name type="scientific">Methylocucumis oryzae</name>
    <dbReference type="NCBI Taxonomy" id="1632867"/>
    <lineage>
        <taxon>Bacteria</taxon>
        <taxon>Pseudomonadati</taxon>
        <taxon>Pseudomonadota</taxon>
        <taxon>Gammaproteobacteria</taxon>
        <taxon>Methylococcales</taxon>
        <taxon>Methylococcaceae</taxon>
        <taxon>Methylocucumis</taxon>
    </lineage>
</organism>
<accession>A0A0F3IIC4</accession>
<dbReference type="PATRIC" id="fig|1632867.3.peg.233"/>
<reference evidence="3" key="1">
    <citation type="submission" date="2015-03" db="EMBL/GenBank/DDBJ databases">
        <title>Draft genome sequence of a novel methanotroph (Sn10-6) isolated from flooded ricefield rhizosphere in India.</title>
        <authorList>
            <person name="Pandit P.S."/>
            <person name="Pore S.D."/>
            <person name="Arora P."/>
            <person name="Kapse N.G."/>
            <person name="Dhakephalkar P.K."/>
            <person name="Rahalkar M.C."/>
        </authorList>
    </citation>
    <scope>NUCLEOTIDE SEQUENCE [LARGE SCALE GENOMIC DNA]</scope>
    <source>
        <strain evidence="3">Sn10-6</strain>
    </source>
</reference>
<comment type="caution">
    <text evidence="2">The sequence shown here is derived from an EMBL/GenBank/DDBJ whole genome shotgun (WGS) entry which is preliminary data.</text>
</comment>
<dbReference type="RefSeq" id="WP_045779250.1">
    <property type="nucleotide sequence ID" value="NZ_LAJX01000106.1"/>
</dbReference>
<sequence length="1592" mass="163928">MGAAPSDSTGLVLTDTALNLSELMLNSRSDVNLYGDIAIHADTVHIDAAQINGFNNDGLAANISADTLVLANSSAKKHSDGLGSGTLNLNAQTIALASGAYAITGFAQVNLNAQSALIGLGQTVSDAGLSQLSQAGQLTVAANTTLTAGHIIGENGATSSIQADGYALNLAAAATTDTRQGLGASWSMRAEQIQGNARFDLPAGLLKLTANTGDIQLDNGFSADVSGRALTFAEALQAADAGRIALTATQGNIVLADGARLNLAGAVNGAEAVSADGRLELLAPNGVFSWQGSINAGTANSASQGLGEFYLTAHQLTDNDFSRLAKQLSSAGFNTTIDLNVNSGDLTLAETDTLRAQHIALSTTGLLQVLGQIDASGERGGSVALNADGIRLGEHAKILALATGENEDGGRVSLDVVHQHDTGTGILDLSETGAAIDVSGGVNGLGGHVQLRAGREDSAHQLAVTEINTRFSGVADNRVSLEAVKVYDGQSVIKADAIAAWQKETADFMSSSEVKAASAKHDDIELAPGLELRSSADLTLADAWDLMAWRYQNRSGEQVIPGFLRLTAQGDLTIKASLTDAFATSYLPGQTSVKFQDVLQPGRSWSYRLSAGGDVNLAATYSAVNPYGTGGKVTSQVMVRTGTGDIALQAGGDINYLADAGNESAAAAVYTMGTTAVYTRSQLLSGAVPGVAARLTGETDSDYLNRLSPEQLNALLRYGYFNETLLGLQFMVAEYPSQGGSIQLHAGGDINGINTGQSISDWLVRSGAITENNRTTAWGINISGERSSTINGIATKGSRYFNQNLGALGGGDVTVEAGGDITQLSVMLPSTGKPFGTVSSLSNQWTASSTVINGGGDLSVRAGNNILGGEYYVALGKAELTAGGSLTREGSTYTEVGGNSTRTDALAPIVELGDSDVKLTARQDLELASVFNPTLLKQTNTQPLAAGGDSRFFTYTDQSRVNLTAVAGNVVLENDVDAVREAKNIDTSSSSGFEYAVYPATLSASALSGDIRVNHSMTLFPSSQGQLNLYAYRSINTDSDAAQIININMSDAEPSWLPSVLSPAQQIEGSLSDGLIRARERLDPSTPDATLIHAAIPLHQNDTNLPAIIAKTGDINFSSASEVAFYLPSASTFQAGNDINNLSVYGQNLSVADTTTIKAGRDIRFDALLDSDGHVQANDRQIELGGPGNLNIQAGRDVNLGGSAGVNTIGNTKNTVLPSSGAGVDVLVGLNNGSAALNNFINRYFTLTSRYLTDLKIIDDAGNDLTAGLSPEQKLAYFKQLPEQRQQPLVLAALYNELQQSAKAAALASDADKTKLYQQGFDAINTLFPDKTYSGDLSMVFSQIKTLAGGGINIASPGGSVNVGLAGSLAGIEKSADQLGIVAQQQGDINAISSGDFNVNQSRVFTMGGGDILIWSSEGNIDAGKGAKSAISAPAPITSVDANGNVVTIFPPIVSGSGIQTITPQDGSGKQGNVYLAAPAGIVDAGEAGISGGQIVIAATAVVGASNISASGGSIGVPSVAVAPVVPSAAASAAASAGKTAGQANDEELNQNQQSDGSNNKLSVLSVDVLGYGDCNGKERDKKVWRLTLYSK</sequence>
<evidence type="ECO:0000313" key="2">
    <source>
        <dbReference type="EMBL" id="KJV06496.1"/>
    </source>
</evidence>
<proteinExistence type="predicted"/>
<evidence type="ECO:0000259" key="1">
    <source>
        <dbReference type="Pfam" id="PF12545"/>
    </source>
</evidence>
<evidence type="ECO:0000313" key="3">
    <source>
        <dbReference type="Proteomes" id="UP000033684"/>
    </source>
</evidence>
<gene>
    <name evidence="2" type="ORF">VZ94_10850</name>
</gene>